<evidence type="ECO:0000313" key="12">
    <source>
        <dbReference type="Proteomes" id="UP000799770"/>
    </source>
</evidence>
<dbReference type="FunFam" id="3.40.50.300:FF:001691">
    <property type="entry name" value="Probable ATP-dependent kinase TDA10"/>
    <property type="match status" value="1"/>
</dbReference>
<name>A0A6A5YMG8_9PLEO</name>
<evidence type="ECO:0000256" key="1">
    <source>
        <dbReference type="ARBA" id="ARBA00004123"/>
    </source>
</evidence>
<dbReference type="GO" id="GO:0005634">
    <property type="term" value="C:nucleus"/>
    <property type="evidence" value="ECO:0007669"/>
    <property type="project" value="UniProtKB-SubCell"/>
</dbReference>
<comment type="similarity">
    <text evidence="9">Belongs to the GLYK kinase family.</text>
</comment>
<keyword evidence="4" id="KW-0808">Transferase</keyword>
<gene>
    <name evidence="11" type="ORF">BDV96DRAFT_587872</name>
</gene>
<evidence type="ECO:0000256" key="5">
    <source>
        <dbReference type="ARBA" id="ARBA00022741"/>
    </source>
</evidence>
<organism evidence="11 12">
    <name type="scientific">Lophiotrema nucula</name>
    <dbReference type="NCBI Taxonomy" id="690887"/>
    <lineage>
        <taxon>Eukaryota</taxon>
        <taxon>Fungi</taxon>
        <taxon>Dikarya</taxon>
        <taxon>Ascomycota</taxon>
        <taxon>Pezizomycotina</taxon>
        <taxon>Dothideomycetes</taxon>
        <taxon>Pleosporomycetidae</taxon>
        <taxon>Pleosporales</taxon>
        <taxon>Lophiotremataceae</taxon>
        <taxon>Lophiotrema</taxon>
    </lineage>
</organism>
<dbReference type="AlphaFoldDB" id="A0A6A5YMG8"/>
<dbReference type="EMBL" id="ML977349">
    <property type="protein sequence ID" value="KAF2108180.1"/>
    <property type="molecule type" value="Genomic_DNA"/>
</dbReference>
<keyword evidence="6" id="KW-0418">Kinase</keyword>
<keyword evidence="11" id="KW-0378">Hydrolase</keyword>
<evidence type="ECO:0000259" key="10">
    <source>
        <dbReference type="Pfam" id="PF00485"/>
    </source>
</evidence>
<evidence type="ECO:0000256" key="9">
    <source>
        <dbReference type="ARBA" id="ARBA00061312"/>
    </source>
</evidence>
<protein>
    <submittedName>
        <fullName evidence="11">P-loop containing nucleoside triphosphate hydrolase protein</fullName>
    </submittedName>
</protein>
<evidence type="ECO:0000256" key="3">
    <source>
        <dbReference type="ARBA" id="ARBA00022490"/>
    </source>
</evidence>
<keyword evidence="7" id="KW-0067">ATP-binding</keyword>
<dbReference type="InterPro" id="IPR027417">
    <property type="entry name" value="P-loop_NTPase"/>
</dbReference>
<reference evidence="11" key="1">
    <citation type="journal article" date="2020" name="Stud. Mycol.">
        <title>101 Dothideomycetes genomes: a test case for predicting lifestyles and emergence of pathogens.</title>
        <authorList>
            <person name="Haridas S."/>
            <person name="Albert R."/>
            <person name="Binder M."/>
            <person name="Bloem J."/>
            <person name="Labutti K."/>
            <person name="Salamov A."/>
            <person name="Andreopoulos B."/>
            <person name="Baker S."/>
            <person name="Barry K."/>
            <person name="Bills G."/>
            <person name="Bluhm B."/>
            <person name="Cannon C."/>
            <person name="Castanera R."/>
            <person name="Culley D."/>
            <person name="Daum C."/>
            <person name="Ezra D."/>
            <person name="Gonzalez J."/>
            <person name="Henrissat B."/>
            <person name="Kuo A."/>
            <person name="Liang C."/>
            <person name="Lipzen A."/>
            <person name="Lutzoni F."/>
            <person name="Magnuson J."/>
            <person name="Mondo S."/>
            <person name="Nolan M."/>
            <person name="Ohm R."/>
            <person name="Pangilinan J."/>
            <person name="Park H.-J."/>
            <person name="Ramirez L."/>
            <person name="Alfaro M."/>
            <person name="Sun H."/>
            <person name="Tritt A."/>
            <person name="Yoshinaga Y."/>
            <person name="Zwiers L.-H."/>
            <person name="Turgeon B."/>
            <person name="Goodwin S."/>
            <person name="Spatafora J."/>
            <person name="Crous P."/>
            <person name="Grigoriev I."/>
        </authorList>
    </citation>
    <scope>NUCLEOTIDE SEQUENCE</scope>
    <source>
        <strain evidence="11">CBS 627.86</strain>
    </source>
</reference>
<feature type="domain" description="Phosphoribulokinase/uridine kinase" evidence="10">
    <location>
        <begin position="32"/>
        <end position="158"/>
    </location>
</feature>
<keyword evidence="3" id="KW-0963">Cytoplasm</keyword>
<dbReference type="InterPro" id="IPR006083">
    <property type="entry name" value="PRK/URK"/>
</dbReference>
<evidence type="ECO:0000256" key="2">
    <source>
        <dbReference type="ARBA" id="ARBA00004496"/>
    </source>
</evidence>
<keyword evidence="5" id="KW-0547">Nucleotide-binding</keyword>
<dbReference type="PANTHER" id="PTHR10285">
    <property type="entry name" value="URIDINE KINASE"/>
    <property type="match status" value="1"/>
</dbReference>
<comment type="subcellular location">
    <subcellularLocation>
        <location evidence="2">Cytoplasm</location>
    </subcellularLocation>
    <subcellularLocation>
        <location evidence="1">Nucleus</location>
    </subcellularLocation>
</comment>
<evidence type="ECO:0000256" key="6">
    <source>
        <dbReference type="ARBA" id="ARBA00022777"/>
    </source>
</evidence>
<accession>A0A6A5YMG8</accession>
<dbReference type="GO" id="GO:0016787">
    <property type="term" value="F:hydrolase activity"/>
    <property type="evidence" value="ECO:0007669"/>
    <property type="project" value="UniProtKB-KW"/>
</dbReference>
<evidence type="ECO:0000256" key="8">
    <source>
        <dbReference type="ARBA" id="ARBA00023242"/>
    </source>
</evidence>
<dbReference type="Proteomes" id="UP000799770">
    <property type="component" value="Unassembled WGS sequence"/>
</dbReference>
<keyword evidence="8" id="KW-0539">Nucleus</keyword>
<sequence length="307" mass="34774">MSSSLEDNIRHVLGILAPKIKAKHATSSHPIILGITGLQGSGKSTWASKIVELLPSSHGLSGITVSLDDFYKTHDDLIVRREQDPENKLYRTRGQPGTHDERLAGKFFEQVRSWKDDQELKIPSFDKSQFNGEGDRAPEDDWPVVKKRADVVVFEGWCVGFQSIAKEEVERKRGAAQTSGETEEAHSIKTLGDHQVSHLQELNANLKRYNEAFMGPQHFDFMIHIDTDDLHNVYTWRLQQEHAMWKVKGSGMSDEAVVAFVRGYMPGYELYLEGLRQGFFKGEKEGRGRQLRAVLDKGRGVEKVEEI</sequence>
<dbReference type="OrthoDB" id="347435at2759"/>
<dbReference type="Gene3D" id="3.40.50.300">
    <property type="entry name" value="P-loop containing nucleotide triphosphate hydrolases"/>
    <property type="match status" value="1"/>
</dbReference>
<proteinExistence type="inferred from homology"/>
<dbReference type="GO" id="GO:0005737">
    <property type="term" value="C:cytoplasm"/>
    <property type="evidence" value="ECO:0007669"/>
    <property type="project" value="UniProtKB-SubCell"/>
</dbReference>
<evidence type="ECO:0000313" key="11">
    <source>
        <dbReference type="EMBL" id="KAF2108180.1"/>
    </source>
</evidence>
<dbReference type="GO" id="GO:0016301">
    <property type="term" value="F:kinase activity"/>
    <property type="evidence" value="ECO:0007669"/>
    <property type="project" value="UniProtKB-KW"/>
</dbReference>
<dbReference type="Pfam" id="PF00485">
    <property type="entry name" value="PRK"/>
    <property type="match status" value="1"/>
</dbReference>
<dbReference type="GO" id="GO:0005524">
    <property type="term" value="F:ATP binding"/>
    <property type="evidence" value="ECO:0007669"/>
    <property type="project" value="UniProtKB-KW"/>
</dbReference>
<dbReference type="SUPFAM" id="SSF52540">
    <property type="entry name" value="P-loop containing nucleoside triphosphate hydrolases"/>
    <property type="match status" value="1"/>
</dbReference>
<evidence type="ECO:0000256" key="7">
    <source>
        <dbReference type="ARBA" id="ARBA00022840"/>
    </source>
</evidence>
<evidence type="ECO:0000256" key="4">
    <source>
        <dbReference type="ARBA" id="ARBA00022679"/>
    </source>
</evidence>
<keyword evidence="12" id="KW-1185">Reference proteome</keyword>